<evidence type="ECO:0000313" key="3">
    <source>
        <dbReference type="EnsemblMetazoa" id="KAF7488972.1"/>
    </source>
</evidence>
<dbReference type="EnsemblMetazoa" id="SSS_4659s_mrna">
    <property type="protein sequence ID" value="KAF7488972.1"/>
    <property type="gene ID" value="SSS_4659"/>
</dbReference>
<feature type="compositionally biased region" description="Basic residues" evidence="1">
    <location>
        <begin position="454"/>
        <end position="466"/>
    </location>
</feature>
<feature type="region of interest" description="Disordered" evidence="1">
    <location>
        <begin position="974"/>
        <end position="994"/>
    </location>
</feature>
<feature type="region of interest" description="Disordered" evidence="1">
    <location>
        <begin position="637"/>
        <end position="656"/>
    </location>
</feature>
<protein>
    <recommendedName>
        <fullName evidence="5">PID domain-containing protein</fullName>
    </recommendedName>
</protein>
<feature type="region of interest" description="Disordered" evidence="1">
    <location>
        <begin position="1137"/>
        <end position="1164"/>
    </location>
</feature>
<evidence type="ECO:0000313" key="2">
    <source>
        <dbReference type="EMBL" id="KAF7488972.1"/>
    </source>
</evidence>
<dbReference type="PANTHER" id="PTHR21219">
    <property type="entry name" value="FI19613P1"/>
    <property type="match status" value="1"/>
</dbReference>
<proteinExistence type="predicted"/>
<feature type="region of interest" description="Disordered" evidence="1">
    <location>
        <begin position="904"/>
        <end position="926"/>
    </location>
</feature>
<feature type="region of interest" description="Disordered" evidence="1">
    <location>
        <begin position="440"/>
        <end position="484"/>
    </location>
</feature>
<evidence type="ECO:0000256" key="1">
    <source>
        <dbReference type="SAM" id="MobiDB-lite"/>
    </source>
</evidence>
<keyword evidence="4" id="KW-1185">Reference proteome</keyword>
<feature type="compositionally biased region" description="Low complexity" evidence="1">
    <location>
        <begin position="784"/>
        <end position="793"/>
    </location>
</feature>
<feature type="region of interest" description="Disordered" evidence="1">
    <location>
        <begin position="1355"/>
        <end position="1394"/>
    </location>
</feature>
<feature type="compositionally biased region" description="Low complexity" evidence="1">
    <location>
        <begin position="212"/>
        <end position="225"/>
    </location>
</feature>
<evidence type="ECO:0000313" key="4">
    <source>
        <dbReference type="Proteomes" id="UP000070412"/>
    </source>
</evidence>
<feature type="compositionally biased region" description="Low complexity" evidence="1">
    <location>
        <begin position="467"/>
        <end position="483"/>
    </location>
</feature>
<accession>A0A834R280</accession>
<feature type="compositionally biased region" description="Low complexity" evidence="1">
    <location>
        <begin position="809"/>
        <end position="831"/>
    </location>
</feature>
<organism evidence="2">
    <name type="scientific">Sarcoptes scabiei</name>
    <name type="common">Itch mite</name>
    <name type="synonym">Acarus scabiei</name>
    <dbReference type="NCBI Taxonomy" id="52283"/>
    <lineage>
        <taxon>Eukaryota</taxon>
        <taxon>Metazoa</taxon>
        <taxon>Ecdysozoa</taxon>
        <taxon>Arthropoda</taxon>
        <taxon>Chelicerata</taxon>
        <taxon>Arachnida</taxon>
        <taxon>Acari</taxon>
        <taxon>Acariformes</taxon>
        <taxon>Sarcoptiformes</taxon>
        <taxon>Astigmata</taxon>
        <taxon>Psoroptidia</taxon>
        <taxon>Sarcoptoidea</taxon>
        <taxon>Sarcoptidae</taxon>
        <taxon>Sarcoptinae</taxon>
        <taxon>Sarcoptes</taxon>
    </lineage>
</organism>
<reference evidence="2" key="2">
    <citation type="submission" date="2020-01" db="EMBL/GenBank/DDBJ databases">
        <authorList>
            <person name="Korhonen P.K.K."/>
            <person name="Guangxu M.G."/>
            <person name="Wang T.W."/>
            <person name="Stroehlein A.J.S."/>
            <person name="Young N.D."/>
            <person name="Ang C.-S.A."/>
            <person name="Fernando D.W.F."/>
            <person name="Lu H.L."/>
            <person name="Taylor S.T."/>
            <person name="Ehtesham M.E.M."/>
            <person name="Najaraj S.H.N."/>
            <person name="Harsha G.H.G."/>
            <person name="Madugundu A.M."/>
            <person name="Renuse S.R."/>
            <person name="Holt D.H."/>
            <person name="Pandey A.P."/>
            <person name="Papenfuss A.P."/>
            <person name="Gasser R.B.G."/>
            <person name="Fischer K.F."/>
        </authorList>
    </citation>
    <scope>NUCLEOTIDE SEQUENCE</scope>
    <source>
        <strain evidence="2">SSS_KF_BRIS2020</strain>
    </source>
</reference>
<feature type="compositionally biased region" description="Low complexity" evidence="1">
    <location>
        <begin position="982"/>
        <end position="994"/>
    </location>
</feature>
<feature type="region of interest" description="Disordered" evidence="1">
    <location>
        <begin position="567"/>
        <end position="601"/>
    </location>
</feature>
<reference evidence="4" key="1">
    <citation type="journal article" date="2020" name="PLoS Negl. Trop. Dis.">
        <title>High-quality nuclear genome for Sarcoptes scabiei-A critical resource for a neglected parasite.</title>
        <authorList>
            <person name="Korhonen P.K."/>
            <person name="Gasser R.B."/>
            <person name="Ma G."/>
            <person name="Wang T."/>
            <person name="Stroehlein A.J."/>
            <person name="Young N.D."/>
            <person name="Ang C.S."/>
            <person name="Fernando D.D."/>
            <person name="Lu H.C."/>
            <person name="Taylor S."/>
            <person name="Reynolds S.L."/>
            <person name="Mofiz E."/>
            <person name="Najaraj S.H."/>
            <person name="Gowda H."/>
            <person name="Madugundu A."/>
            <person name="Renuse S."/>
            <person name="Holt D."/>
            <person name="Pandey A."/>
            <person name="Papenfuss A.T."/>
            <person name="Fischer K."/>
        </authorList>
    </citation>
    <scope>NUCLEOTIDE SEQUENCE [LARGE SCALE GENOMIC DNA]</scope>
</reference>
<sequence length="1409" mass="160405">MLSTSILYCNKIDENFPTINSNLNDNEDDCRLKNPSNIDDIGVVVVDGDQNQSHLKKLVLNSVITDDHHHYNHRITHNLNHQQQQHQPNRMFEGEDSSVMTVDDEDHQSRLSSTVSLTSKPMDGIRSKSIPIRFRVQYLGSHCCDFRSHKPTNGLRSFQKPLLDLYCTVLRKSIILRSLMSLDQVADLSTHGIFIAEKNRNSIRMQSTKSESNQNQTPTTSSSNNCEKNRRTYHNETIVRKVITPLNNIILWAAVRFQHRIVRKRIRKSSFKRTQIGVAFVPLSCSDAALDKNTFVMLDSRQKFLLGIPHPSLFVCVLQKINSIKRLECHLFVCGTSEDAIRMCYRMNELRQQSSLIGQLRVPAPGHMGEYSYRNAFRNCSNSINSSRPKSLTSLLSIRSPVPSSASSRISFISNPIPNVLTPSISTKSLTSIVSGRKTSSNFIPNEDVDHRRSQSKSKSQQKRLLRLTSSSPLSFSTASSSTVPHFSNNILTKLKSNKIKENDHLHHLPLQKHQKNFNDLKLINHNGDGSPPRQQQLRPSISVDHHRIALQTKCDPRLFERHRLLNRMNPSNGKKIDQKTQPSSISSVSGASGSTISNPSSEAMIAQRDYRYEAYKSPTLLDWSKSNLFRSQQTIETNQLESSSTTSQHNASTNTASSINKMISLESAEYRNDALFTQSSVENGGTILSESKSIDSIEKIVNQFNTSAQKDRENNKWRFFGDSLRSVTNKPKPLPILKTPDKFFPNQPNQAAIASEKIIEDEKIKLVTENSIESDRKPRSMISNSIFINNNSNDDDEDDGSIERRPSLSKSSKDLTLTRSSSSSSSSSSSALMIKNDIRIDHFSQNDCDDDIKDIHMKINDFNRYSKNTRQLVARKMQIIDKIEKQQLETTNRDNINDGIELTKSPHPHHHSHHSTTGNNHNESRLKRELLERKPLKLYLPNDNINVLGVKGFNRNSRVDCWSTIVANSLTEQSLHNTRQPSASSSSPSTSSSSAISLSCRECQMELIDCDECCSFCLAIELYKKKFCDECNRNDPDNSQRISASSDLNDDFILDEDCLANFKMSPSISMMNEKNDETRDKIGSLLHRIGKRFKWNSWWWNTRSSKLNGTYLLKRLRAGSQRLRGSKRFRASRKQKFQLNSTKNLPREGNETNDNLQKHNQRTKILRSRLHNDDEIMIDNVDDYRRQQNRKCFLNEKSVEENDIKTHHHNRNDFDGKFKLTNGTDVLDEKKQNKTMNNVDRHQNNLNGICKSDLIATAINKKEIASIINDKRIDDIQRNENCFDRKRLAQTNSSDKIRLFESSYSNVENGPECLKGKIDSIKPFFLSHPDRNEAKKFNDTKILEIGIQGISISSDSGMDEYDGHSSAEHSPTTGQRDNDGDGGSKQDYSKRLTSTVNAQSLVYYQRSK</sequence>
<reference evidence="3" key="3">
    <citation type="submission" date="2022-06" db="UniProtKB">
        <authorList>
            <consortium name="EnsemblMetazoa"/>
        </authorList>
    </citation>
    <scope>IDENTIFICATION</scope>
</reference>
<evidence type="ECO:0008006" key="5">
    <source>
        <dbReference type="Google" id="ProtNLM"/>
    </source>
</evidence>
<dbReference type="PANTHER" id="PTHR21219:SF4">
    <property type="entry name" value="PID DOMAIN-CONTAINING PROTEIN"/>
    <property type="match status" value="1"/>
</dbReference>
<feature type="region of interest" description="Disordered" evidence="1">
    <location>
        <begin position="784"/>
        <end position="832"/>
    </location>
</feature>
<feature type="compositionally biased region" description="Basic and acidic residues" evidence="1">
    <location>
        <begin position="1377"/>
        <end position="1391"/>
    </location>
</feature>
<feature type="compositionally biased region" description="Low complexity" evidence="1">
    <location>
        <begin position="584"/>
        <end position="598"/>
    </location>
</feature>
<name>A0A834R280_SARSC</name>
<dbReference type="EMBL" id="WVUK01000065">
    <property type="protein sequence ID" value="KAF7488972.1"/>
    <property type="molecule type" value="Genomic_DNA"/>
</dbReference>
<dbReference type="OrthoDB" id="5959615at2759"/>
<feature type="region of interest" description="Disordered" evidence="1">
    <location>
        <begin position="204"/>
        <end position="229"/>
    </location>
</feature>
<dbReference type="Proteomes" id="UP000070412">
    <property type="component" value="Unassembled WGS sequence"/>
</dbReference>
<gene>
    <name evidence="2" type="ORF">SSS_4659</name>
</gene>